<proteinExistence type="predicted"/>
<dbReference type="PANTHER" id="PTHR47814">
    <property type="entry name" value="PEPTIDYL-TRNA HYDROLASE ARFB"/>
    <property type="match status" value="1"/>
</dbReference>
<evidence type="ECO:0000259" key="2">
    <source>
        <dbReference type="PROSITE" id="PS00745"/>
    </source>
</evidence>
<feature type="non-terminal residue" evidence="3">
    <location>
        <position position="1"/>
    </location>
</feature>
<evidence type="ECO:0000256" key="1">
    <source>
        <dbReference type="SAM" id="MobiDB-lite"/>
    </source>
</evidence>
<evidence type="ECO:0000313" key="3">
    <source>
        <dbReference type="EMBL" id="SUZ74199.1"/>
    </source>
</evidence>
<feature type="region of interest" description="Disordered" evidence="1">
    <location>
        <begin position="103"/>
        <end position="139"/>
    </location>
</feature>
<gene>
    <name evidence="3" type="ORF">METZ01_LOCUS27053</name>
</gene>
<dbReference type="EMBL" id="UINC01001203">
    <property type="protein sequence ID" value="SUZ74199.1"/>
    <property type="molecule type" value="Genomic_DNA"/>
</dbReference>
<dbReference type="Gene3D" id="3.30.160.20">
    <property type="match status" value="1"/>
</dbReference>
<protein>
    <recommendedName>
        <fullName evidence="2">Prokaryotic-type class I peptide chain release factors domain-containing protein</fullName>
    </recommendedName>
</protein>
<feature type="compositionally biased region" description="Basic residues" evidence="1">
    <location>
        <begin position="119"/>
        <end position="139"/>
    </location>
</feature>
<sequence length="139" mass="15995">VTIYTIAGQQIPAEALKWKFVRSMGPGGQNVNKVATAVELRLDLNTCCFSTAYRRRLELLAGKRLNRAGEIIIFARAQRTQARNREDGMDRLRALLSEAGRVRKRRLKTKPSRTALKARVQRKQRLGQKKQLRRKPRID</sequence>
<dbReference type="SUPFAM" id="SSF110916">
    <property type="entry name" value="Peptidyl-tRNA hydrolase domain-like"/>
    <property type="match status" value="1"/>
</dbReference>
<dbReference type="GO" id="GO:0004045">
    <property type="term" value="F:peptidyl-tRNA hydrolase activity"/>
    <property type="evidence" value="ECO:0007669"/>
    <property type="project" value="TreeGrafter"/>
</dbReference>
<dbReference type="NCBIfam" id="NF006718">
    <property type="entry name" value="PRK09256.1"/>
    <property type="match status" value="1"/>
</dbReference>
<dbReference type="PANTHER" id="PTHR47814:SF1">
    <property type="entry name" value="PEPTIDYL-TRNA HYDROLASE ARFB"/>
    <property type="match status" value="1"/>
</dbReference>
<dbReference type="InterPro" id="IPR000352">
    <property type="entry name" value="Pep_chain_release_fac_I"/>
</dbReference>
<organism evidence="3">
    <name type="scientific">marine metagenome</name>
    <dbReference type="NCBI Taxonomy" id="408172"/>
    <lineage>
        <taxon>unclassified sequences</taxon>
        <taxon>metagenomes</taxon>
        <taxon>ecological metagenomes</taxon>
    </lineage>
</organism>
<name>A0A381Q732_9ZZZZ</name>
<dbReference type="AlphaFoldDB" id="A0A381Q732"/>
<dbReference type="PROSITE" id="PS00745">
    <property type="entry name" value="RF_PROK_I"/>
    <property type="match status" value="1"/>
</dbReference>
<dbReference type="Pfam" id="PF00472">
    <property type="entry name" value="RF-1"/>
    <property type="match status" value="1"/>
</dbReference>
<dbReference type="GO" id="GO:0003747">
    <property type="term" value="F:translation release factor activity"/>
    <property type="evidence" value="ECO:0007669"/>
    <property type="project" value="InterPro"/>
</dbReference>
<accession>A0A381Q732</accession>
<dbReference type="GO" id="GO:0043022">
    <property type="term" value="F:ribosome binding"/>
    <property type="evidence" value="ECO:0007669"/>
    <property type="project" value="TreeGrafter"/>
</dbReference>
<dbReference type="GO" id="GO:0072344">
    <property type="term" value="P:rescue of stalled ribosome"/>
    <property type="evidence" value="ECO:0007669"/>
    <property type="project" value="TreeGrafter"/>
</dbReference>
<feature type="domain" description="Prokaryotic-type class I peptide chain release factors" evidence="2">
    <location>
        <begin position="22"/>
        <end position="38"/>
    </location>
</feature>
<reference evidence="3" key="1">
    <citation type="submission" date="2018-05" db="EMBL/GenBank/DDBJ databases">
        <authorList>
            <person name="Lanie J.A."/>
            <person name="Ng W.-L."/>
            <person name="Kazmierczak K.M."/>
            <person name="Andrzejewski T.M."/>
            <person name="Davidsen T.M."/>
            <person name="Wayne K.J."/>
            <person name="Tettelin H."/>
            <person name="Glass J.I."/>
            <person name="Rusch D."/>
            <person name="Podicherti R."/>
            <person name="Tsui H.-C.T."/>
            <person name="Winkler M.E."/>
        </authorList>
    </citation>
    <scope>NUCLEOTIDE SEQUENCE</scope>
</reference>